<evidence type="ECO:0008006" key="4">
    <source>
        <dbReference type="Google" id="ProtNLM"/>
    </source>
</evidence>
<reference evidence="2 3" key="1">
    <citation type="submission" date="2023-05" db="EMBL/GenBank/DDBJ databases">
        <title>A 100% complete, gapless, phased diploid assembly of the Scenedesmus obliquus UTEX 3031 genome.</title>
        <authorList>
            <person name="Biondi T.C."/>
            <person name="Hanschen E.R."/>
            <person name="Kwon T."/>
            <person name="Eng W."/>
            <person name="Kruse C.P.S."/>
            <person name="Koehler S.I."/>
            <person name="Kunde Y."/>
            <person name="Gleasner C.D."/>
            <person name="You Mak K.T."/>
            <person name="Polle J."/>
            <person name="Hovde B.T."/>
            <person name="Starkenburg S.R."/>
        </authorList>
    </citation>
    <scope>NUCLEOTIDE SEQUENCE [LARGE SCALE GENOMIC DNA]</scope>
    <source>
        <strain evidence="2 3">DOE0152z</strain>
    </source>
</reference>
<evidence type="ECO:0000256" key="1">
    <source>
        <dbReference type="SAM" id="MobiDB-lite"/>
    </source>
</evidence>
<protein>
    <recommendedName>
        <fullName evidence="4">SMP domain-containing protein</fullName>
    </recommendedName>
</protein>
<accession>A0ABY8UGJ7</accession>
<evidence type="ECO:0000313" key="3">
    <source>
        <dbReference type="Proteomes" id="UP001244341"/>
    </source>
</evidence>
<proteinExistence type="predicted"/>
<evidence type="ECO:0000313" key="2">
    <source>
        <dbReference type="EMBL" id="WIA19442.1"/>
    </source>
</evidence>
<keyword evidence="3" id="KW-1185">Reference proteome</keyword>
<gene>
    <name evidence="2" type="ORF">OEZ85_004059</name>
</gene>
<sequence length="92" mass="9924">MGDFSKISGSYYRQTEDMMEPGKEREKDPNDLLSTATAIKSMNEQGGPDKQGMSSKGPAGPPASQPAAMHQQAAAAEAHEQEVMQRNARNNT</sequence>
<feature type="compositionally biased region" description="Low complexity" evidence="1">
    <location>
        <begin position="65"/>
        <end position="76"/>
    </location>
</feature>
<feature type="region of interest" description="Disordered" evidence="1">
    <location>
        <begin position="1"/>
        <end position="92"/>
    </location>
</feature>
<dbReference type="Proteomes" id="UP001244341">
    <property type="component" value="Chromosome 10b"/>
</dbReference>
<organism evidence="2 3">
    <name type="scientific">Tetradesmus obliquus</name>
    <name type="common">Green alga</name>
    <name type="synonym">Acutodesmus obliquus</name>
    <dbReference type="NCBI Taxonomy" id="3088"/>
    <lineage>
        <taxon>Eukaryota</taxon>
        <taxon>Viridiplantae</taxon>
        <taxon>Chlorophyta</taxon>
        <taxon>core chlorophytes</taxon>
        <taxon>Chlorophyceae</taxon>
        <taxon>CS clade</taxon>
        <taxon>Sphaeropleales</taxon>
        <taxon>Scenedesmaceae</taxon>
        <taxon>Tetradesmus</taxon>
    </lineage>
</organism>
<dbReference type="EMBL" id="CP126217">
    <property type="protein sequence ID" value="WIA19442.1"/>
    <property type="molecule type" value="Genomic_DNA"/>
</dbReference>
<feature type="compositionally biased region" description="Basic and acidic residues" evidence="1">
    <location>
        <begin position="14"/>
        <end position="30"/>
    </location>
</feature>
<feature type="compositionally biased region" description="Polar residues" evidence="1">
    <location>
        <begin position="32"/>
        <end position="44"/>
    </location>
</feature>
<name>A0ABY8UGJ7_TETOB</name>